<keyword evidence="1" id="KW-0808">Transferase</keyword>
<organism evidence="1 2">
    <name type="scientific">Rhodococcus tukisamuensis</name>
    <dbReference type="NCBI Taxonomy" id="168276"/>
    <lineage>
        <taxon>Bacteria</taxon>
        <taxon>Bacillati</taxon>
        <taxon>Actinomycetota</taxon>
        <taxon>Actinomycetes</taxon>
        <taxon>Mycobacteriales</taxon>
        <taxon>Nocardiaceae</taxon>
        <taxon>Rhodococcus</taxon>
    </lineage>
</organism>
<dbReference type="GO" id="GO:0016740">
    <property type="term" value="F:transferase activity"/>
    <property type="evidence" value="ECO:0007669"/>
    <property type="project" value="UniProtKB-KW"/>
</dbReference>
<dbReference type="AlphaFoldDB" id="A0A1G7CIW2"/>
<reference evidence="1 2" key="1">
    <citation type="submission" date="2016-10" db="EMBL/GenBank/DDBJ databases">
        <authorList>
            <person name="de Groot N.N."/>
        </authorList>
    </citation>
    <scope>NUCLEOTIDE SEQUENCE [LARGE SCALE GENOMIC DNA]</scope>
    <source>
        <strain evidence="1 2">JCM 11308</strain>
    </source>
</reference>
<evidence type="ECO:0000313" key="1">
    <source>
        <dbReference type="EMBL" id="SDE39334.1"/>
    </source>
</evidence>
<evidence type="ECO:0000313" key="2">
    <source>
        <dbReference type="Proteomes" id="UP000199417"/>
    </source>
</evidence>
<proteinExistence type="predicted"/>
<dbReference type="STRING" id="168276.SAMN05444580_11639"/>
<dbReference type="Proteomes" id="UP000199417">
    <property type="component" value="Unassembled WGS sequence"/>
</dbReference>
<dbReference type="Gene3D" id="3.40.630.30">
    <property type="match status" value="1"/>
</dbReference>
<dbReference type="EMBL" id="FNAB01000016">
    <property type="protein sequence ID" value="SDE39334.1"/>
    <property type="molecule type" value="Genomic_DNA"/>
</dbReference>
<accession>A0A1G7CIW2</accession>
<sequence>MTGVDAHHLDIVALAWSRALGLPDTALARPGARQVLVDDDADRVQFLRLAGAGALVGPRWALERAEDLDDDALSERSTLLDLTKDHGGSCPGPLLLAYTAEVGADTGESDDPMISHDLAEVRALEALCPPDEVTEAALSDRERWFTLLDDAGSPVAAAGYREWQGIVADVGALTAPDLRRRGHAAVVARLTTNDAVDEGMIAQWRSHPENIASWQLAATLGYQVLGSHTLATVHRSSV</sequence>
<gene>
    <name evidence="1" type="ORF">SAMN05444580_11639</name>
</gene>
<protein>
    <submittedName>
        <fullName evidence="1">GNAT acetyltransferase</fullName>
    </submittedName>
</protein>
<keyword evidence="2" id="KW-1185">Reference proteome</keyword>
<dbReference type="SUPFAM" id="SSF55729">
    <property type="entry name" value="Acyl-CoA N-acyltransferases (Nat)"/>
    <property type="match status" value="1"/>
</dbReference>
<name>A0A1G7CIW2_9NOCA</name>
<dbReference type="InterPro" id="IPR016181">
    <property type="entry name" value="Acyl_CoA_acyltransferase"/>
</dbReference>